<evidence type="ECO:0008006" key="5">
    <source>
        <dbReference type="Google" id="ProtNLM"/>
    </source>
</evidence>
<name>A0A420XUM7_9ACTN</name>
<feature type="region of interest" description="Disordered" evidence="1">
    <location>
        <begin position="1"/>
        <end position="31"/>
    </location>
</feature>
<keyword evidence="4" id="KW-1185">Reference proteome</keyword>
<evidence type="ECO:0000256" key="2">
    <source>
        <dbReference type="SAM" id="Phobius"/>
    </source>
</evidence>
<feature type="transmembrane region" description="Helical" evidence="2">
    <location>
        <begin position="120"/>
        <end position="139"/>
    </location>
</feature>
<sequence length="247" mass="25452">MSSSTYAESLASGSTSRLVPTPAASPEERPLDRPRRALWAWSGIAAGVAGAAATFLGPQTSSEDVTSGGAEAVWRSLHDQTTVRIGASVGFLATALLLVFAVGFSRWLEEHLPSRSLVPAAVRMGLTGSVGALVVSYGFKAMLAGGMPGGIDHAMYTHSDVSALLIITGQIQWLGWMGVAFALAATAAAVLRGRVLPLWIGILAALNSLAVAVMTLAFALPYSAGVLSPIVLALLGVTLVASRKAQR</sequence>
<keyword evidence="2" id="KW-0812">Transmembrane</keyword>
<feature type="transmembrane region" description="Helical" evidence="2">
    <location>
        <begin position="226"/>
        <end position="242"/>
    </location>
</feature>
<feature type="transmembrane region" description="Helical" evidence="2">
    <location>
        <begin position="198"/>
        <end position="220"/>
    </location>
</feature>
<dbReference type="AlphaFoldDB" id="A0A420XUM7"/>
<evidence type="ECO:0000313" key="3">
    <source>
        <dbReference type="EMBL" id="RKS80534.1"/>
    </source>
</evidence>
<evidence type="ECO:0000313" key="4">
    <source>
        <dbReference type="Proteomes" id="UP000281955"/>
    </source>
</evidence>
<gene>
    <name evidence="3" type="ORF">CLV35_0971</name>
</gene>
<feature type="compositionally biased region" description="Polar residues" evidence="1">
    <location>
        <begin position="1"/>
        <end position="18"/>
    </location>
</feature>
<protein>
    <recommendedName>
        <fullName evidence="5">DUF4386 family protein</fullName>
    </recommendedName>
</protein>
<feature type="transmembrane region" description="Helical" evidence="2">
    <location>
        <begin position="38"/>
        <end position="57"/>
    </location>
</feature>
<proteinExistence type="predicted"/>
<keyword evidence="2" id="KW-0472">Membrane</keyword>
<keyword evidence="2" id="KW-1133">Transmembrane helix</keyword>
<feature type="transmembrane region" description="Helical" evidence="2">
    <location>
        <begin position="85"/>
        <end position="108"/>
    </location>
</feature>
<dbReference type="Proteomes" id="UP000281955">
    <property type="component" value="Unassembled WGS sequence"/>
</dbReference>
<dbReference type="OrthoDB" id="3212488at2"/>
<comment type="caution">
    <text evidence="3">The sequence shown here is derived from an EMBL/GenBank/DDBJ whole genome shotgun (WGS) entry which is preliminary data.</text>
</comment>
<dbReference type="InParanoid" id="A0A420XUM7"/>
<dbReference type="RefSeq" id="WP_147431873.1">
    <property type="nucleotide sequence ID" value="NZ_RBWV01000009.1"/>
</dbReference>
<evidence type="ECO:0000256" key="1">
    <source>
        <dbReference type="SAM" id="MobiDB-lite"/>
    </source>
</evidence>
<organism evidence="3 4">
    <name type="scientific">Motilibacter peucedani</name>
    <dbReference type="NCBI Taxonomy" id="598650"/>
    <lineage>
        <taxon>Bacteria</taxon>
        <taxon>Bacillati</taxon>
        <taxon>Actinomycetota</taxon>
        <taxon>Actinomycetes</taxon>
        <taxon>Motilibacterales</taxon>
        <taxon>Motilibacteraceae</taxon>
        <taxon>Motilibacter</taxon>
    </lineage>
</organism>
<accession>A0A420XUM7</accession>
<reference evidence="3 4" key="1">
    <citation type="submission" date="2018-10" db="EMBL/GenBank/DDBJ databases">
        <title>Genomic Encyclopedia of Archaeal and Bacterial Type Strains, Phase II (KMG-II): from individual species to whole genera.</title>
        <authorList>
            <person name="Goeker M."/>
        </authorList>
    </citation>
    <scope>NUCLEOTIDE SEQUENCE [LARGE SCALE GENOMIC DNA]</scope>
    <source>
        <strain evidence="3 4">RP-AC37</strain>
    </source>
</reference>
<dbReference type="EMBL" id="RBWV01000009">
    <property type="protein sequence ID" value="RKS80534.1"/>
    <property type="molecule type" value="Genomic_DNA"/>
</dbReference>